<evidence type="ECO:0000313" key="3">
    <source>
        <dbReference type="Proteomes" id="UP000886520"/>
    </source>
</evidence>
<dbReference type="OrthoDB" id="1956803at2759"/>
<reference evidence="2" key="1">
    <citation type="submission" date="2021-01" db="EMBL/GenBank/DDBJ databases">
        <title>Adiantum capillus-veneris genome.</title>
        <authorList>
            <person name="Fang Y."/>
            <person name="Liao Q."/>
        </authorList>
    </citation>
    <scope>NUCLEOTIDE SEQUENCE</scope>
    <source>
        <strain evidence="2">H3</strain>
        <tissue evidence="2">Leaf</tissue>
    </source>
</reference>
<evidence type="ECO:0000313" key="2">
    <source>
        <dbReference type="EMBL" id="KAI5064428.1"/>
    </source>
</evidence>
<dbReference type="AlphaFoldDB" id="A0A9D4UBE6"/>
<evidence type="ECO:0000256" key="1">
    <source>
        <dbReference type="ARBA" id="ARBA00005437"/>
    </source>
</evidence>
<dbReference type="InterPro" id="IPR038595">
    <property type="entry name" value="LOR_sf"/>
</dbReference>
<dbReference type="PANTHER" id="PTHR31087">
    <property type="match status" value="1"/>
</dbReference>
<protein>
    <submittedName>
        <fullName evidence="2">Uncharacterized protein</fullName>
    </submittedName>
</protein>
<dbReference type="Proteomes" id="UP000886520">
    <property type="component" value="Chromosome 20"/>
</dbReference>
<name>A0A9D4UBE6_ADICA</name>
<comment type="similarity">
    <text evidence="1">Belongs to the LOR family.</text>
</comment>
<accession>A0A9D4UBE6</accession>
<organism evidence="2 3">
    <name type="scientific">Adiantum capillus-veneris</name>
    <name type="common">Maidenhair fern</name>
    <dbReference type="NCBI Taxonomy" id="13818"/>
    <lineage>
        <taxon>Eukaryota</taxon>
        <taxon>Viridiplantae</taxon>
        <taxon>Streptophyta</taxon>
        <taxon>Embryophyta</taxon>
        <taxon>Tracheophyta</taxon>
        <taxon>Polypodiopsida</taxon>
        <taxon>Polypodiidae</taxon>
        <taxon>Polypodiales</taxon>
        <taxon>Pteridineae</taxon>
        <taxon>Pteridaceae</taxon>
        <taxon>Vittarioideae</taxon>
        <taxon>Adiantum</taxon>
    </lineage>
</organism>
<dbReference type="InterPro" id="IPR025659">
    <property type="entry name" value="Tubby-like_C"/>
</dbReference>
<keyword evidence="3" id="KW-1185">Reference proteome</keyword>
<sequence>MMMGAGDQHSTPAPARSSAEINLYLSTGCLSASESYAKDAHSGALLFSLSVPGFCGSGSPVLSDAHGAPLLHYTEKGSMLSSKVDVFKGDAGEGGALAFTVKEKSSLFSQIFHIFMAGSPSDGPPDYTLKPASNSLKIFRNDVVVAKAKGGSLFSKVDYQITVFLDIDQAMAVLLVAIYDDKRPKSS</sequence>
<dbReference type="Pfam" id="PF04525">
    <property type="entry name" value="LOR"/>
    <property type="match status" value="1"/>
</dbReference>
<dbReference type="InterPro" id="IPR007612">
    <property type="entry name" value="LOR"/>
</dbReference>
<gene>
    <name evidence="2" type="ORF">GOP47_0021098</name>
</gene>
<dbReference type="Gene3D" id="2.40.160.200">
    <property type="entry name" value="LURP1-related"/>
    <property type="match status" value="1"/>
</dbReference>
<dbReference type="EMBL" id="JABFUD020000020">
    <property type="protein sequence ID" value="KAI5064428.1"/>
    <property type="molecule type" value="Genomic_DNA"/>
</dbReference>
<proteinExistence type="inferred from homology"/>
<dbReference type="SUPFAM" id="SSF54518">
    <property type="entry name" value="Tubby C-terminal domain-like"/>
    <property type="match status" value="1"/>
</dbReference>
<dbReference type="PANTHER" id="PTHR31087:SF161">
    <property type="entry name" value="TUBBY C 2 FAMILY PROTEIN"/>
    <property type="match status" value="1"/>
</dbReference>
<comment type="caution">
    <text evidence="2">The sequence shown here is derived from an EMBL/GenBank/DDBJ whole genome shotgun (WGS) entry which is preliminary data.</text>
</comment>